<sequence>MEPRQATVIHWFRKGLRLHDNPALLEAIQVAVSQQAFLRPLFILDPNIPKWMKIGPNRWRFLIQSLKNLNNSLKAVNSKLYVVRGKPEKVFRRILLEWSVTLITFESDIEPFAKERDTKIEKLAKELNIKVIQRISHTIYNPDLILTKNFGNPPLTYQKFISLIEQFKKPINLAKHPPNVPDYCKPFADLLEKNNSNCYEIPTLQELGVNEEGLGENLYSGGETEALARMEKYLENAQWICKFEKPNTSPNSLEPSTTVLSPYLKFGCLSSRLFYNRLNDVIRGAYCTKPPVSLIGQLLWREFYYTVAAATPNFDKMVGNSICYQIDWDTNERHLQAWKTGKTGYPFIDAIMRQLRTEGWIHHLARHAVACFLTRGDLWISWEEGLKVFEEFLLDADWALNAGNWLWMSASAFFHQFYRVYSPTAFGKKTDKKGDYIRKYVPELRKFPEAYIYEPWLASKNVQKEAGCVVGVDYPERIVIHETVYKINIGRMSAAYKRNKKVNDNGKSAKSSNCSSNLKRKRK</sequence>
<dbReference type="GO" id="GO:0071949">
    <property type="term" value="F:FAD binding"/>
    <property type="evidence" value="ECO:0007669"/>
    <property type="project" value="TreeGrafter"/>
</dbReference>
<dbReference type="Pfam" id="PF00875">
    <property type="entry name" value="DNA_photolyase"/>
    <property type="match status" value="1"/>
</dbReference>
<evidence type="ECO:0000256" key="1">
    <source>
        <dbReference type="ARBA" id="ARBA00005862"/>
    </source>
</evidence>
<feature type="binding site" evidence="5">
    <location>
        <begin position="395"/>
        <end position="397"/>
    </location>
    <ligand>
        <name>FAD</name>
        <dbReference type="ChEBI" id="CHEBI:57692"/>
    </ligand>
</feature>
<dbReference type="Gene3D" id="1.25.40.80">
    <property type="match status" value="1"/>
</dbReference>
<dbReference type="FunFam" id="1.10.579.10:FF:000004">
    <property type="entry name" value="Cryptochrome-1"/>
    <property type="match status" value="1"/>
</dbReference>
<accession>A0A1W4WDB6</accession>
<dbReference type="KEGG" id="apln:108734772"/>
<feature type="binding site" evidence="5">
    <location>
        <begin position="257"/>
        <end position="261"/>
    </location>
    <ligand>
        <name>FAD</name>
        <dbReference type="ChEBI" id="CHEBI:57692"/>
    </ligand>
</feature>
<dbReference type="InterPro" id="IPR005101">
    <property type="entry name" value="Cryptochr/Photolyase_FAD-bd"/>
</dbReference>
<dbReference type="RefSeq" id="XP_018321938.1">
    <property type="nucleotide sequence ID" value="XM_018466436.1"/>
</dbReference>
<proteinExistence type="inferred from homology"/>
<dbReference type="RefSeq" id="XP_018321939.1">
    <property type="nucleotide sequence ID" value="XM_018466437.2"/>
</dbReference>
<dbReference type="InterPro" id="IPR036134">
    <property type="entry name" value="Crypto/Photolyase_FAD-like_sf"/>
</dbReference>
<name>A0A1W4WDB6_AGRPL</name>
<evidence type="ECO:0000313" key="12">
    <source>
        <dbReference type="RefSeq" id="XP_018321940.1"/>
    </source>
</evidence>
<dbReference type="PROSITE" id="PS51645">
    <property type="entry name" value="PHR_CRY_ALPHA_BETA"/>
    <property type="match status" value="1"/>
</dbReference>
<dbReference type="PANTHER" id="PTHR11455">
    <property type="entry name" value="CRYPTOCHROME"/>
    <property type="match status" value="1"/>
</dbReference>
<dbReference type="PANTHER" id="PTHR11455:SF9">
    <property type="entry name" value="CRYPTOCHROME CIRCADIAN CLOCK 5 ISOFORM X1"/>
    <property type="match status" value="1"/>
</dbReference>
<dbReference type="AlphaFoldDB" id="A0A1W4WDB6"/>
<dbReference type="STRING" id="224129.A0A1W4WDB6"/>
<protein>
    <submittedName>
        <fullName evidence="10 11">Cryptochrome-2 isoform X1</fullName>
    </submittedName>
</protein>
<dbReference type="RefSeq" id="XP_018321940.1">
    <property type="nucleotide sequence ID" value="XM_018466438.1"/>
</dbReference>
<comment type="cofactor">
    <cofactor evidence="5">
        <name>FAD</name>
        <dbReference type="ChEBI" id="CHEBI:57692"/>
    </cofactor>
    <text evidence="5">Binds 1 FAD per subunit.</text>
</comment>
<dbReference type="OrthoDB" id="435881at2759"/>
<evidence type="ECO:0000256" key="3">
    <source>
        <dbReference type="ARBA" id="ARBA00022741"/>
    </source>
</evidence>
<comment type="similarity">
    <text evidence="1">Belongs to the DNA photolyase class-1 family.</text>
</comment>
<dbReference type="SUPFAM" id="SSF52425">
    <property type="entry name" value="Cryptochrome/photolyase, N-terminal domain"/>
    <property type="match status" value="1"/>
</dbReference>
<reference evidence="10 11" key="1">
    <citation type="submission" date="2025-04" db="UniProtKB">
        <authorList>
            <consortium name="RefSeq"/>
        </authorList>
    </citation>
    <scope>IDENTIFICATION</scope>
    <source>
        <tissue evidence="10 11">Entire body</tissue>
    </source>
</reference>
<feature type="site" description="Electron transfer via tryptophanyl radical" evidence="6">
    <location>
        <position position="382"/>
    </location>
</feature>
<evidence type="ECO:0000256" key="2">
    <source>
        <dbReference type="ARBA" id="ARBA00022630"/>
    </source>
</evidence>
<evidence type="ECO:0000256" key="6">
    <source>
        <dbReference type="PIRSR" id="PIRSR602081-2"/>
    </source>
</evidence>
<keyword evidence="9" id="KW-1185">Reference proteome</keyword>
<gene>
    <name evidence="10 11 12" type="primary">LOC108734772</name>
</gene>
<keyword evidence="4 5" id="KW-0274">FAD</keyword>
<dbReference type="Proteomes" id="UP000192223">
    <property type="component" value="Unplaced"/>
</dbReference>
<dbReference type="InterPro" id="IPR036155">
    <property type="entry name" value="Crypto/Photolyase_N_sf"/>
</dbReference>
<evidence type="ECO:0000256" key="5">
    <source>
        <dbReference type="PIRSR" id="PIRSR602081-1"/>
    </source>
</evidence>
<dbReference type="Gene3D" id="3.40.50.620">
    <property type="entry name" value="HUPs"/>
    <property type="match status" value="1"/>
</dbReference>
<dbReference type="GO" id="GO:0005737">
    <property type="term" value="C:cytoplasm"/>
    <property type="evidence" value="ECO:0007669"/>
    <property type="project" value="TreeGrafter"/>
</dbReference>
<keyword evidence="2 5" id="KW-0285">Flavoprotein</keyword>
<dbReference type="Pfam" id="PF03441">
    <property type="entry name" value="FAD_binding_7"/>
    <property type="match status" value="1"/>
</dbReference>
<organism evidence="9 11">
    <name type="scientific">Agrilus planipennis</name>
    <name type="common">Emerald ash borer</name>
    <name type="synonym">Agrilus marcopoli</name>
    <dbReference type="NCBI Taxonomy" id="224129"/>
    <lineage>
        <taxon>Eukaryota</taxon>
        <taxon>Metazoa</taxon>
        <taxon>Ecdysozoa</taxon>
        <taxon>Arthropoda</taxon>
        <taxon>Hexapoda</taxon>
        <taxon>Insecta</taxon>
        <taxon>Pterygota</taxon>
        <taxon>Neoptera</taxon>
        <taxon>Endopterygota</taxon>
        <taxon>Coleoptera</taxon>
        <taxon>Polyphaga</taxon>
        <taxon>Elateriformia</taxon>
        <taxon>Buprestoidea</taxon>
        <taxon>Buprestidae</taxon>
        <taxon>Agrilinae</taxon>
        <taxon>Agrilus</taxon>
    </lineage>
</organism>
<keyword evidence="3" id="KW-0547">Nucleotide-binding</keyword>
<dbReference type="GO" id="GO:0032922">
    <property type="term" value="P:circadian regulation of gene expression"/>
    <property type="evidence" value="ECO:0007669"/>
    <property type="project" value="TreeGrafter"/>
</dbReference>
<feature type="binding site" evidence="5">
    <location>
        <begin position="297"/>
        <end position="304"/>
    </location>
    <ligand>
        <name>FAD</name>
        <dbReference type="ChEBI" id="CHEBI:57692"/>
    </ligand>
</feature>
<evidence type="ECO:0000313" key="10">
    <source>
        <dbReference type="RefSeq" id="XP_018321938.1"/>
    </source>
</evidence>
<feature type="compositionally biased region" description="Polar residues" evidence="7">
    <location>
        <begin position="505"/>
        <end position="517"/>
    </location>
</feature>
<dbReference type="GO" id="GO:0003904">
    <property type="term" value="F:deoxyribodipyrimidine photo-lyase activity"/>
    <property type="evidence" value="ECO:0007669"/>
    <property type="project" value="TreeGrafter"/>
</dbReference>
<dbReference type="GO" id="GO:0003677">
    <property type="term" value="F:DNA binding"/>
    <property type="evidence" value="ECO:0007669"/>
    <property type="project" value="TreeGrafter"/>
</dbReference>
<dbReference type="InterPro" id="IPR006050">
    <property type="entry name" value="DNA_photolyase_N"/>
</dbReference>
<dbReference type="GO" id="GO:0043153">
    <property type="term" value="P:entrainment of circadian clock by photoperiod"/>
    <property type="evidence" value="ECO:0007669"/>
    <property type="project" value="TreeGrafter"/>
</dbReference>
<evidence type="ECO:0000259" key="8">
    <source>
        <dbReference type="PROSITE" id="PS51645"/>
    </source>
</evidence>
<evidence type="ECO:0000313" key="11">
    <source>
        <dbReference type="RefSeq" id="XP_018321939.1"/>
    </source>
</evidence>
<evidence type="ECO:0000256" key="7">
    <source>
        <dbReference type="SAM" id="MobiDB-lite"/>
    </source>
</evidence>
<feature type="domain" description="Photolyase/cryptochrome alpha/beta" evidence="8">
    <location>
        <begin position="6"/>
        <end position="139"/>
    </location>
</feature>
<feature type="site" description="Electron transfer via tryptophanyl radical" evidence="6">
    <location>
        <position position="328"/>
    </location>
</feature>
<dbReference type="InterPro" id="IPR014729">
    <property type="entry name" value="Rossmann-like_a/b/a_fold"/>
</dbReference>
<dbReference type="GeneID" id="108734772"/>
<evidence type="ECO:0000256" key="4">
    <source>
        <dbReference type="ARBA" id="ARBA00022827"/>
    </source>
</evidence>
<dbReference type="InterPro" id="IPR002081">
    <property type="entry name" value="Cryptochrome/DNA_photolyase_1"/>
</dbReference>
<dbReference type="SUPFAM" id="SSF48173">
    <property type="entry name" value="Cryptochrome/photolyase FAD-binding domain"/>
    <property type="match status" value="1"/>
</dbReference>
<dbReference type="Gene3D" id="1.10.579.10">
    <property type="entry name" value="DNA Cyclobutane Dipyrimidine Photolyase, subunit A, domain 3"/>
    <property type="match status" value="1"/>
</dbReference>
<evidence type="ECO:0000313" key="9">
    <source>
        <dbReference type="Proteomes" id="UP000192223"/>
    </source>
</evidence>
<feature type="site" description="Electron transfer via tryptophanyl radical" evidence="6">
    <location>
        <position position="405"/>
    </location>
</feature>
<feature type="region of interest" description="Disordered" evidence="7">
    <location>
        <begin position="501"/>
        <end position="523"/>
    </location>
</feature>
<dbReference type="GO" id="GO:0005634">
    <property type="term" value="C:nucleus"/>
    <property type="evidence" value="ECO:0007669"/>
    <property type="project" value="TreeGrafter"/>
</dbReference>